<dbReference type="EMBL" id="CAJC01000183">
    <property type="protein sequence ID" value="CCI54391.1"/>
    <property type="molecule type" value="Genomic_DNA"/>
</dbReference>
<feature type="region of interest" description="Disordered" evidence="1">
    <location>
        <begin position="1"/>
        <end position="23"/>
    </location>
</feature>
<accession>A0A077MAM1</accession>
<keyword evidence="3" id="KW-1185">Reference proteome</keyword>
<proteinExistence type="predicted"/>
<gene>
    <name evidence="2" type="ORF">BN13_70015</name>
</gene>
<sequence>MAGVPSVPGVPECWESSAASPVG</sequence>
<dbReference type="AlphaFoldDB" id="A0A077MAM1"/>
<reference evidence="2 3" key="1">
    <citation type="journal article" date="2013" name="ISME J.">
        <title>A metabolic model for members of the genus Tetrasphaera involved in enhanced biological phosphorus removal.</title>
        <authorList>
            <person name="Kristiansen R."/>
            <person name="Nguyen H.T.T."/>
            <person name="Saunders A.M."/>
            <person name="Nielsen J.L."/>
            <person name="Wimmer R."/>
            <person name="Le V.Q."/>
            <person name="McIlroy S.J."/>
            <person name="Petrovski S."/>
            <person name="Seviour R.J."/>
            <person name="Calteau A."/>
            <person name="Nielsen K.L."/>
            <person name="Nielsen P.H."/>
        </authorList>
    </citation>
    <scope>NUCLEOTIDE SEQUENCE [LARGE SCALE GENOMIC DNA]</scope>
    <source>
        <strain evidence="2 3">Ben 74</strain>
    </source>
</reference>
<name>A0A077MAM1_9MICO</name>
<comment type="caution">
    <text evidence="2">The sequence shown here is derived from an EMBL/GenBank/DDBJ whole genome shotgun (WGS) entry which is preliminary data.</text>
</comment>
<organism evidence="2 3">
    <name type="scientific">Nostocoides jenkinsii Ben 74</name>
    <dbReference type="NCBI Taxonomy" id="1193518"/>
    <lineage>
        <taxon>Bacteria</taxon>
        <taxon>Bacillati</taxon>
        <taxon>Actinomycetota</taxon>
        <taxon>Actinomycetes</taxon>
        <taxon>Micrococcales</taxon>
        <taxon>Intrasporangiaceae</taxon>
        <taxon>Nostocoides</taxon>
    </lineage>
</organism>
<evidence type="ECO:0000256" key="1">
    <source>
        <dbReference type="SAM" id="MobiDB-lite"/>
    </source>
</evidence>
<evidence type="ECO:0000313" key="2">
    <source>
        <dbReference type="EMBL" id="CCI54391.1"/>
    </source>
</evidence>
<protein>
    <submittedName>
        <fullName evidence="2">Uncharacterized protein</fullName>
    </submittedName>
</protein>
<evidence type="ECO:0000313" key="3">
    <source>
        <dbReference type="Proteomes" id="UP000035720"/>
    </source>
</evidence>
<dbReference type="Proteomes" id="UP000035720">
    <property type="component" value="Unassembled WGS sequence"/>
</dbReference>